<feature type="compositionally biased region" description="Low complexity" evidence="1">
    <location>
        <begin position="64"/>
        <end position="76"/>
    </location>
</feature>
<name>A0A9Q1GBB4_SYNKA</name>
<feature type="region of interest" description="Disordered" evidence="1">
    <location>
        <begin position="32"/>
        <end position="89"/>
    </location>
</feature>
<comment type="caution">
    <text evidence="2">The sequence shown here is derived from an EMBL/GenBank/DDBJ whole genome shotgun (WGS) entry which is preliminary data.</text>
</comment>
<dbReference type="AlphaFoldDB" id="A0A9Q1GBB4"/>
<evidence type="ECO:0000256" key="1">
    <source>
        <dbReference type="SAM" id="MobiDB-lite"/>
    </source>
</evidence>
<evidence type="ECO:0000313" key="3">
    <source>
        <dbReference type="Proteomes" id="UP001152622"/>
    </source>
</evidence>
<dbReference type="EMBL" id="JAINUF010000001">
    <property type="protein sequence ID" value="KAJ8381004.1"/>
    <property type="molecule type" value="Genomic_DNA"/>
</dbReference>
<gene>
    <name evidence="2" type="ORF">SKAU_G00017820</name>
</gene>
<reference evidence="2" key="1">
    <citation type="journal article" date="2023" name="Science">
        <title>Genome structures resolve the early diversification of teleost fishes.</title>
        <authorList>
            <person name="Parey E."/>
            <person name="Louis A."/>
            <person name="Montfort J."/>
            <person name="Bouchez O."/>
            <person name="Roques C."/>
            <person name="Iampietro C."/>
            <person name="Lluch J."/>
            <person name="Castinel A."/>
            <person name="Donnadieu C."/>
            <person name="Desvignes T."/>
            <person name="Floi Bucao C."/>
            <person name="Jouanno E."/>
            <person name="Wen M."/>
            <person name="Mejri S."/>
            <person name="Dirks R."/>
            <person name="Jansen H."/>
            <person name="Henkel C."/>
            <person name="Chen W.J."/>
            <person name="Zahm M."/>
            <person name="Cabau C."/>
            <person name="Klopp C."/>
            <person name="Thompson A.W."/>
            <person name="Robinson-Rechavi M."/>
            <person name="Braasch I."/>
            <person name="Lecointre G."/>
            <person name="Bobe J."/>
            <person name="Postlethwait J.H."/>
            <person name="Berthelot C."/>
            <person name="Roest Crollius H."/>
            <person name="Guiguen Y."/>
        </authorList>
    </citation>
    <scope>NUCLEOTIDE SEQUENCE</scope>
    <source>
        <strain evidence="2">WJC10195</strain>
    </source>
</reference>
<accession>A0A9Q1GBB4</accession>
<protein>
    <submittedName>
        <fullName evidence="2">Uncharacterized protein</fullName>
    </submittedName>
</protein>
<sequence length="112" mass="12419">MPHSTVKTGTQNKIARSPRLITERPRICIRITRRTSRGRAPVPESRLGGSPRRPQFVSERRRGSPATAARAEAPPRCGENRGGVPGVYPRDHRRLAAYLVPRLGLGRGKPPR</sequence>
<proteinExistence type="predicted"/>
<dbReference type="Proteomes" id="UP001152622">
    <property type="component" value="Chromosome 1"/>
</dbReference>
<evidence type="ECO:0000313" key="2">
    <source>
        <dbReference type="EMBL" id="KAJ8381004.1"/>
    </source>
</evidence>
<keyword evidence="3" id="KW-1185">Reference proteome</keyword>
<organism evidence="2 3">
    <name type="scientific">Synaphobranchus kaupii</name>
    <name type="common">Kaup's arrowtooth eel</name>
    <dbReference type="NCBI Taxonomy" id="118154"/>
    <lineage>
        <taxon>Eukaryota</taxon>
        <taxon>Metazoa</taxon>
        <taxon>Chordata</taxon>
        <taxon>Craniata</taxon>
        <taxon>Vertebrata</taxon>
        <taxon>Euteleostomi</taxon>
        <taxon>Actinopterygii</taxon>
        <taxon>Neopterygii</taxon>
        <taxon>Teleostei</taxon>
        <taxon>Anguilliformes</taxon>
        <taxon>Synaphobranchidae</taxon>
        <taxon>Synaphobranchus</taxon>
    </lineage>
</organism>